<comment type="caution">
    <text evidence="1">The sequence shown here is derived from an EMBL/GenBank/DDBJ whole genome shotgun (WGS) entry which is preliminary data.</text>
</comment>
<organism evidence="1 2">
    <name type="scientific">Arthrobacter wenxiniae</name>
    <dbReference type="NCBI Taxonomy" id="2713570"/>
    <lineage>
        <taxon>Bacteria</taxon>
        <taxon>Bacillati</taxon>
        <taxon>Actinomycetota</taxon>
        <taxon>Actinomycetes</taxon>
        <taxon>Micrococcales</taxon>
        <taxon>Micrococcaceae</taxon>
        <taxon>Arthrobacter</taxon>
    </lineage>
</organism>
<protein>
    <submittedName>
        <fullName evidence="1">Uncharacterized protein</fullName>
    </submittedName>
</protein>
<keyword evidence="2" id="KW-1185">Reference proteome</keyword>
<gene>
    <name evidence="1" type="ORF">G6034_12985</name>
</gene>
<name>A0A7Y7IHY2_9MICC</name>
<proteinExistence type="predicted"/>
<sequence>MDCEIPEVIEGQTSINELLVAMGERPVEHVMPQDAPDDAADLFADGSMLPGF</sequence>
<evidence type="ECO:0000313" key="1">
    <source>
        <dbReference type="EMBL" id="NVM95811.1"/>
    </source>
</evidence>
<dbReference type="Proteomes" id="UP000543556">
    <property type="component" value="Unassembled WGS sequence"/>
</dbReference>
<reference evidence="1 2" key="1">
    <citation type="submission" date="2020-02" db="EMBL/GenBank/DDBJ databases">
        <title>Genome sequence of strain AETb3-4.</title>
        <authorList>
            <person name="Gao J."/>
            <person name="Zhang X."/>
        </authorList>
    </citation>
    <scope>NUCLEOTIDE SEQUENCE [LARGE SCALE GENOMIC DNA]</scope>
    <source>
        <strain evidence="1 2">AETb3-4</strain>
    </source>
</reference>
<dbReference type="RefSeq" id="WP_176635530.1">
    <property type="nucleotide sequence ID" value="NZ_JAAMFM010000020.1"/>
</dbReference>
<accession>A0A7Y7IHY2</accession>
<dbReference type="AlphaFoldDB" id="A0A7Y7IHY2"/>
<evidence type="ECO:0000313" key="2">
    <source>
        <dbReference type="Proteomes" id="UP000543556"/>
    </source>
</evidence>
<dbReference type="EMBL" id="JAAMFM010000020">
    <property type="protein sequence ID" value="NVM95811.1"/>
    <property type="molecule type" value="Genomic_DNA"/>
</dbReference>